<dbReference type="GO" id="GO:0006355">
    <property type="term" value="P:regulation of DNA-templated transcription"/>
    <property type="evidence" value="ECO:0007669"/>
    <property type="project" value="InterPro"/>
</dbReference>
<name>A0A2G9S4A1_AQUCT</name>
<dbReference type="EMBL" id="KV929068">
    <property type="protein sequence ID" value="PIO34283.1"/>
    <property type="molecule type" value="Genomic_DNA"/>
</dbReference>
<evidence type="ECO:0000256" key="3">
    <source>
        <dbReference type="ARBA" id="ARBA00023015"/>
    </source>
</evidence>
<evidence type="ECO:0000313" key="8">
    <source>
        <dbReference type="EMBL" id="PIO34283.1"/>
    </source>
</evidence>
<organism evidence="8 9">
    <name type="scientific">Aquarana catesbeiana</name>
    <name type="common">American bullfrog</name>
    <name type="synonym">Rana catesbeiana</name>
    <dbReference type="NCBI Taxonomy" id="8400"/>
    <lineage>
        <taxon>Eukaryota</taxon>
        <taxon>Metazoa</taxon>
        <taxon>Chordata</taxon>
        <taxon>Craniata</taxon>
        <taxon>Vertebrata</taxon>
        <taxon>Euteleostomi</taxon>
        <taxon>Amphibia</taxon>
        <taxon>Batrachia</taxon>
        <taxon>Anura</taxon>
        <taxon>Neobatrachia</taxon>
        <taxon>Ranoidea</taxon>
        <taxon>Ranidae</taxon>
        <taxon>Aquarana</taxon>
    </lineage>
</organism>
<dbReference type="InterPro" id="IPR003650">
    <property type="entry name" value="Orange_dom"/>
</dbReference>
<dbReference type="PANTHER" id="PTHR10985">
    <property type="entry name" value="BASIC HELIX-LOOP-HELIX TRANSCRIPTION FACTOR, HES-RELATED"/>
    <property type="match status" value="1"/>
</dbReference>
<protein>
    <recommendedName>
        <fullName evidence="7">Orange domain-containing protein</fullName>
    </recommendedName>
</protein>
<proteinExistence type="predicted"/>
<dbReference type="OrthoDB" id="6085656at2759"/>
<dbReference type="GO" id="GO:0003677">
    <property type="term" value="F:DNA binding"/>
    <property type="evidence" value="ECO:0007669"/>
    <property type="project" value="InterPro"/>
</dbReference>
<evidence type="ECO:0000256" key="1">
    <source>
        <dbReference type="ARBA" id="ARBA00004123"/>
    </source>
</evidence>
<dbReference type="AlphaFoldDB" id="A0A2G9S4A1"/>
<keyword evidence="4" id="KW-0804">Transcription</keyword>
<dbReference type="Proteomes" id="UP000228934">
    <property type="component" value="Unassembled WGS sequence"/>
</dbReference>
<evidence type="ECO:0000256" key="5">
    <source>
        <dbReference type="ARBA" id="ARBA00023242"/>
    </source>
</evidence>
<keyword evidence="9" id="KW-1185">Reference proteome</keyword>
<feature type="domain" description="Orange" evidence="7">
    <location>
        <begin position="39"/>
        <end position="81"/>
    </location>
</feature>
<dbReference type="SMART" id="SM00511">
    <property type="entry name" value="ORANGE"/>
    <property type="match status" value="1"/>
</dbReference>
<evidence type="ECO:0000256" key="6">
    <source>
        <dbReference type="SAM" id="MobiDB-lite"/>
    </source>
</evidence>
<reference evidence="9" key="1">
    <citation type="journal article" date="2017" name="Nat. Commun.">
        <title>The North American bullfrog draft genome provides insight into hormonal regulation of long noncoding RNA.</title>
        <authorList>
            <person name="Hammond S.A."/>
            <person name="Warren R.L."/>
            <person name="Vandervalk B.P."/>
            <person name="Kucuk E."/>
            <person name="Khan H."/>
            <person name="Gibb E.A."/>
            <person name="Pandoh P."/>
            <person name="Kirk H."/>
            <person name="Zhao Y."/>
            <person name="Jones M."/>
            <person name="Mungall A.J."/>
            <person name="Coope R."/>
            <person name="Pleasance S."/>
            <person name="Moore R.A."/>
            <person name="Holt R.A."/>
            <person name="Round J.M."/>
            <person name="Ohora S."/>
            <person name="Walle B.V."/>
            <person name="Veldhoen N."/>
            <person name="Helbing C.C."/>
            <person name="Birol I."/>
        </authorList>
    </citation>
    <scope>NUCLEOTIDE SEQUENCE [LARGE SCALE GENOMIC DNA]</scope>
</reference>
<dbReference type="GO" id="GO:0005634">
    <property type="term" value="C:nucleus"/>
    <property type="evidence" value="ECO:0007669"/>
    <property type="project" value="UniProtKB-SubCell"/>
</dbReference>
<evidence type="ECO:0000256" key="4">
    <source>
        <dbReference type="ARBA" id="ARBA00023163"/>
    </source>
</evidence>
<keyword evidence="2" id="KW-0217">Developmental protein</keyword>
<feature type="region of interest" description="Disordered" evidence="6">
    <location>
        <begin position="119"/>
        <end position="144"/>
    </location>
</feature>
<keyword evidence="5" id="KW-0539">Nucleus</keyword>
<gene>
    <name evidence="8" type="ORF">AB205_0072440</name>
</gene>
<sequence>KLHNPKMEKAEILELAVVYVRDIIRMKSQDPHRWVKPAEKFYLSGFRDCLDRTEDFIQDISPIAKARFFDELQTHLQDRLHFPNQLNLCSQIGKRDNDLSSEGNVSPASTIEVSLCSPPLSGSESVSPPRWMHSSSPNPGAYQMEHNHTSTYVWRPWP</sequence>
<evidence type="ECO:0000256" key="2">
    <source>
        <dbReference type="ARBA" id="ARBA00022473"/>
    </source>
</evidence>
<feature type="non-terminal residue" evidence="8">
    <location>
        <position position="1"/>
    </location>
</feature>
<dbReference type="InterPro" id="IPR050370">
    <property type="entry name" value="HES_HEY"/>
</dbReference>
<comment type="subcellular location">
    <subcellularLocation>
        <location evidence="1">Nucleus</location>
    </subcellularLocation>
</comment>
<evidence type="ECO:0000259" key="7">
    <source>
        <dbReference type="SMART" id="SM00511"/>
    </source>
</evidence>
<evidence type="ECO:0000313" key="9">
    <source>
        <dbReference type="Proteomes" id="UP000228934"/>
    </source>
</evidence>
<keyword evidence="3" id="KW-0805">Transcription regulation</keyword>
<accession>A0A2G9S4A1</accession>